<dbReference type="SUPFAM" id="SSF54826">
    <property type="entry name" value="Enolase N-terminal domain-like"/>
    <property type="match status" value="1"/>
</dbReference>
<comment type="function">
    <text evidence="9">Catalyzes the reversible conversion of 2-phosphoglycerate (2-PG) into phosphoenolpyruvate (PEP). It is essential for the degradation of carbohydrates via glycolysis.</text>
</comment>
<reference evidence="15 16" key="1">
    <citation type="journal article" date="2015" name="Nature">
        <title>rRNA introns, odd ribosomes, and small enigmatic genomes across a large radiation of phyla.</title>
        <authorList>
            <person name="Brown C.T."/>
            <person name="Hug L.A."/>
            <person name="Thomas B.C."/>
            <person name="Sharon I."/>
            <person name="Castelle C.J."/>
            <person name="Singh A."/>
            <person name="Wilkins M.J."/>
            <person name="Williams K.H."/>
            <person name="Banfield J.F."/>
        </authorList>
    </citation>
    <scope>NUCLEOTIDE SEQUENCE [LARGE SCALE GENOMIC DNA]</scope>
</reference>
<dbReference type="PANTHER" id="PTHR11902">
    <property type="entry name" value="ENOLASE"/>
    <property type="match status" value="1"/>
</dbReference>
<feature type="binding site" evidence="9">
    <location>
        <position position="374"/>
    </location>
    <ligand>
        <name>(2R)-2-phosphoglycerate</name>
        <dbReference type="ChEBI" id="CHEBI:58289"/>
    </ligand>
</feature>
<evidence type="ECO:0000256" key="12">
    <source>
        <dbReference type="PIRSR" id="PIRSR001400-3"/>
    </source>
</evidence>
<feature type="binding site" evidence="11">
    <location>
        <position position="161"/>
    </location>
    <ligand>
        <name>substrate</name>
    </ligand>
</feature>
<dbReference type="SFLD" id="SFLDG00178">
    <property type="entry name" value="enolase"/>
    <property type="match status" value="1"/>
</dbReference>
<keyword evidence="5 9" id="KW-0964">Secreted</keyword>
<dbReference type="PROSITE" id="PS00164">
    <property type="entry name" value="ENOLASE"/>
    <property type="match status" value="1"/>
</dbReference>
<dbReference type="Pfam" id="PF03952">
    <property type="entry name" value="Enolase_N"/>
    <property type="match status" value="1"/>
</dbReference>
<dbReference type="PATRIC" id="fig|1618989.3.peg.243"/>
<feature type="domain" description="Enolase N-terminal" evidence="14">
    <location>
        <begin position="5"/>
        <end position="135"/>
    </location>
</feature>
<accession>A0A0G1XHM2</accession>
<feature type="binding site" evidence="9">
    <location>
        <position position="169"/>
    </location>
    <ligand>
        <name>(2R)-2-phosphoglycerate</name>
        <dbReference type="ChEBI" id="CHEBI:58289"/>
    </ligand>
</feature>
<dbReference type="InterPro" id="IPR036849">
    <property type="entry name" value="Enolase-like_C_sf"/>
</dbReference>
<comment type="catalytic activity">
    <reaction evidence="9">
        <text>(2R)-2-phosphoglycerate = phosphoenolpyruvate + H2O</text>
        <dbReference type="Rhea" id="RHEA:10164"/>
        <dbReference type="ChEBI" id="CHEBI:15377"/>
        <dbReference type="ChEBI" id="CHEBI:58289"/>
        <dbReference type="ChEBI" id="CHEBI:58702"/>
        <dbReference type="EC" id="4.2.1.11"/>
    </reaction>
</comment>
<comment type="caution">
    <text evidence="15">The sequence shown here is derived from an EMBL/GenBank/DDBJ whole genome shotgun (WGS) entry which is preliminary data.</text>
</comment>
<sequence>MLDKIDIVHAHEILDSRGNPTVHVTVVLKNGTRGHASVPSGASTGIHEALELRDGDKKRYRGLGVRKAVHNVNTVLAKTIHNMDVADLSGIDDAMRIVDGTDNKRRMGANAILGVSMACAHAGARRASMPLFAYLRQIYQLPLRGWKLPTPLMNVFNGGRHADTNLDMQEFIVIPHGLRSFSRKLQAGSEIFHALGDILHADGLDTDVGNEGGYAPNVGKTEQALDYLLKAVKAAKYKPGKEVSFGIDVAASEFFDEKTEKYILKTDRRRMTEKQMITLYEDWTKKYPMLSIEDGLAEDAWEGWQEMTERLGDDILLIGDDLFVTNVDRVRRGIQLGVANSVLIKLNQIGTMTETMQTIELAQAHGYKIVISHRSGETTDTTIADLAVAVNAEFIKSGAPSRSERLCKYNRLLEIEEELAD</sequence>
<evidence type="ECO:0000259" key="14">
    <source>
        <dbReference type="SMART" id="SM01193"/>
    </source>
</evidence>
<evidence type="ECO:0000256" key="3">
    <source>
        <dbReference type="ARBA" id="ARBA00012058"/>
    </source>
</evidence>
<dbReference type="InterPro" id="IPR029017">
    <property type="entry name" value="Enolase-like_N"/>
</dbReference>
<feature type="binding site" evidence="9 12">
    <location>
        <position position="320"/>
    </location>
    <ligand>
        <name>Mg(2+)</name>
        <dbReference type="ChEBI" id="CHEBI:18420"/>
    </ligand>
</feature>
<dbReference type="NCBIfam" id="TIGR01060">
    <property type="entry name" value="eno"/>
    <property type="match status" value="1"/>
</dbReference>
<comment type="pathway">
    <text evidence="1 9">Carbohydrate degradation; glycolysis; pyruvate from D-glyceraldehyde 3-phosphate: step 4/5.</text>
</comment>
<organism evidence="15 16">
    <name type="scientific">Candidatus Uhrbacteria bacterium GW2011_GWD2_52_7</name>
    <dbReference type="NCBI Taxonomy" id="1618989"/>
    <lineage>
        <taxon>Bacteria</taxon>
        <taxon>Candidatus Uhriibacteriota</taxon>
    </lineage>
</organism>
<dbReference type="SUPFAM" id="SSF51604">
    <property type="entry name" value="Enolase C-terminal domain-like"/>
    <property type="match status" value="1"/>
</dbReference>
<evidence type="ECO:0000256" key="6">
    <source>
        <dbReference type="ARBA" id="ARBA00022842"/>
    </source>
</evidence>
<comment type="subcellular location">
    <subcellularLocation>
        <location evidence="9">Cytoplasm</location>
    </subcellularLocation>
    <subcellularLocation>
        <location evidence="9">Secreted</location>
    </subcellularLocation>
    <subcellularLocation>
        <location evidence="9">Cell surface</location>
    </subcellularLocation>
    <text evidence="9">Fractions of enolase are present in both the cytoplasm and on the cell surface.</text>
</comment>
<evidence type="ECO:0000256" key="5">
    <source>
        <dbReference type="ARBA" id="ARBA00022525"/>
    </source>
</evidence>
<evidence type="ECO:0000313" key="16">
    <source>
        <dbReference type="Proteomes" id="UP000034846"/>
    </source>
</evidence>
<dbReference type="PRINTS" id="PR00148">
    <property type="entry name" value="ENOLASE"/>
</dbReference>
<comment type="similarity">
    <text evidence="2 9">Belongs to the enolase family.</text>
</comment>
<dbReference type="EC" id="4.2.1.11" evidence="3 9"/>
<feature type="binding site" evidence="11">
    <location>
        <begin position="372"/>
        <end position="375"/>
    </location>
    <ligand>
        <name>substrate</name>
    </ligand>
</feature>
<dbReference type="GO" id="GO:0005576">
    <property type="term" value="C:extracellular region"/>
    <property type="evidence" value="ECO:0007669"/>
    <property type="project" value="UniProtKB-SubCell"/>
</dbReference>
<evidence type="ECO:0000256" key="8">
    <source>
        <dbReference type="ARBA" id="ARBA00023239"/>
    </source>
</evidence>
<evidence type="ECO:0000259" key="13">
    <source>
        <dbReference type="SMART" id="SM01192"/>
    </source>
</evidence>
<dbReference type="Proteomes" id="UP000034846">
    <property type="component" value="Unassembled WGS sequence"/>
</dbReference>
<feature type="binding site" evidence="9">
    <location>
        <position position="396"/>
    </location>
    <ligand>
        <name>(2R)-2-phosphoglycerate</name>
        <dbReference type="ChEBI" id="CHEBI:58289"/>
    </ligand>
</feature>
<dbReference type="GO" id="GO:0009986">
    <property type="term" value="C:cell surface"/>
    <property type="evidence" value="ECO:0007669"/>
    <property type="project" value="UniProtKB-SubCell"/>
</dbReference>
<dbReference type="HAMAP" id="MF_00318">
    <property type="entry name" value="Enolase"/>
    <property type="match status" value="1"/>
</dbReference>
<feature type="binding site" evidence="11">
    <location>
        <position position="396"/>
    </location>
    <ligand>
        <name>substrate</name>
    </ligand>
</feature>
<keyword evidence="8 9" id="KW-0456">Lyase</keyword>
<comment type="cofactor">
    <cofactor evidence="9">
        <name>Mg(2+)</name>
        <dbReference type="ChEBI" id="CHEBI:18420"/>
    </cofactor>
    <text evidence="9">Binds a second Mg(2+) ion via substrate during catalysis.</text>
</comment>
<dbReference type="SFLD" id="SFLDF00002">
    <property type="entry name" value="enolase"/>
    <property type="match status" value="1"/>
</dbReference>
<feature type="active site" description="Proton donor" evidence="9 10">
    <location>
        <position position="211"/>
    </location>
</feature>
<dbReference type="InterPro" id="IPR000941">
    <property type="entry name" value="Enolase"/>
</dbReference>
<feature type="binding site" evidence="11">
    <location>
        <position position="320"/>
    </location>
    <ligand>
        <name>substrate</name>
    </ligand>
</feature>
<proteinExistence type="inferred from homology"/>
<feature type="binding site" evidence="11">
    <location>
        <position position="170"/>
    </location>
    <ligand>
        <name>substrate</name>
    </ligand>
</feature>
<feature type="domain" description="Enolase C-terminal TIM barrel" evidence="13">
    <location>
        <begin position="145"/>
        <end position="421"/>
    </location>
</feature>
<evidence type="ECO:0000256" key="4">
    <source>
        <dbReference type="ARBA" id="ARBA00017068"/>
    </source>
</evidence>
<dbReference type="InterPro" id="IPR020809">
    <property type="entry name" value="Enolase_CS"/>
</dbReference>
<dbReference type="GO" id="GO:0004634">
    <property type="term" value="F:phosphopyruvate hydratase activity"/>
    <property type="evidence" value="ECO:0007669"/>
    <property type="project" value="UniProtKB-UniRule"/>
</dbReference>
<dbReference type="PIRSF" id="PIRSF001400">
    <property type="entry name" value="Enolase"/>
    <property type="match status" value="1"/>
</dbReference>
<dbReference type="UniPathway" id="UPA00109">
    <property type="reaction ID" value="UER00187"/>
</dbReference>
<dbReference type="Pfam" id="PF00113">
    <property type="entry name" value="Enolase_C"/>
    <property type="match status" value="1"/>
</dbReference>
<dbReference type="SFLD" id="SFLDS00001">
    <property type="entry name" value="Enolase"/>
    <property type="match status" value="1"/>
</dbReference>
<feature type="binding site" evidence="9">
    <location>
        <position position="345"/>
    </location>
    <ligand>
        <name>(2R)-2-phosphoglycerate</name>
        <dbReference type="ChEBI" id="CHEBI:58289"/>
    </ligand>
</feature>
<evidence type="ECO:0000256" key="9">
    <source>
        <dbReference type="HAMAP-Rule" id="MF_00318"/>
    </source>
</evidence>
<feature type="binding site" evidence="9 12">
    <location>
        <position position="293"/>
    </location>
    <ligand>
        <name>Mg(2+)</name>
        <dbReference type="ChEBI" id="CHEBI:18420"/>
    </ligand>
</feature>
<keyword evidence="9 12" id="KW-0479">Metal-binding</keyword>
<dbReference type="InterPro" id="IPR020811">
    <property type="entry name" value="Enolase_N"/>
</dbReference>
<feature type="binding site" evidence="11">
    <location>
        <position position="293"/>
    </location>
    <ligand>
        <name>substrate</name>
    </ligand>
</feature>
<evidence type="ECO:0000313" key="15">
    <source>
        <dbReference type="EMBL" id="KKW30410.1"/>
    </source>
</evidence>
<dbReference type="Gene3D" id="3.30.390.10">
    <property type="entry name" value="Enolase-like, N-terminal domain"/>
    <property type="match status" value="1"/>
</dbReference>
<dbReference type="EMBL" id="LCRD01000013">
    <property type="protein sequence ID" value="KKW30410.1"/>
    <property type="molecule type" value="Genomic_DNA"/>
</dbReference>
<dbReference type="AlphaFoldDB" id="A0A0G1XHM2"/>
<evidence type="ECO:0000256" key="2">
    <source>
        <dbReference type="ARBA" id="ARBA00009604"/>
    </source>
</evidence>
<evidence type="ECO:0000256" key="11">
    <source>
        <dbReference type="PIRSR" id="PIRSR001400-2"/>
    </source>
</evidence>
<evidence type="ECO:0000256" key="7">
    <source>
        <dbReference type="ARBA" id="ARBA00023152"/>
    </source>
</evidence>
<dbReference type="SMART" id="SM01193">
    <property type="entry name" value="Enolase_N"/>
    <property type="match status" value="1"/>
</dbReference>
<dbReference type="GO" id="GO:0000015">
    <property type="term" value="C:phosphopyruvate hydratase complex"/>
    <property type="evidence" value="ECO:0007669"/>
    <property type="project" value="InterPro"/>
</dbReference>
<evidence type="ECO:0000256" key="10">
    <source>
        <dbReference type="PIRSR" id="PIRSR001400-1"/>
    </source>
</evidence>
<dbReference type="InterPro" id="IPR020810">
    <property type="entry name" value="Enolase_C"/>
</dbReference>
<keyword evidence="7 9" id="KW-0324">Glycolysis</keyword>
<comment type="cofactor">
    <cofactor evidence="12">
        <name>Mg(2+)</name>
        <dbReference type="ChEBI" id="CHEBI:18420"/>
    </cofactor>
    <text evidence="12">Mg(2+) is required for catalysis and for stabilizing the dimer.</text>
</comment>
<feature type="binding site" evidence="9">
    <location>
        <position position="375"/>
    </location>
    <ligand>
        <name>(2R)-2-phosphoglycerate</name>
        <dbReference type="ChEBI" id="CHEBI:58289"/>
    </ligand>
</feature>
<name>A0A0G1XHM2_9BACT</name>
<dbReference type="SMART" id="SM01192">
    <property type="entry name" value="Enolase_C"/>
    <property type="match status" value="1"/>
</dbReference>
<protein>
    <recommendedName>
        <fullName evidence="4 9">Enolase</fullName>
        <ecNumber evidence="3 9">4.2.1.11</ecNumber>
    </recommendedName>
    <alternativeName>
        <fullName evidence="9">2-phospho-D-glycerate hydro-lyase</fullName>
    </alternativeName>
    <alternativeName>
        <fullName evidence="9">2-phosphoglycerate dehydratase</fullName>
    </alternativeName>
</protein>
<keyword evidence="6 9" id="KW-0460">Magnesium</keyword>
<feature type="active site" description="Proton acceptor" evidence="9 10">
    <location>
        <position position="345"/>
    </location>
</feature>
<gene>
    <name evidence="9" type="primary">eno</name>
    <name evidence="15" type="ORF">UY72_C0013G0020</name>
</gene>
<dbReference type="PANTHER" id="PTHR11902:SF1">
    <property type="entry name" value="ENOLASE"/>
    <property type="match status" value="1"/>
</dbReference>
<dbReference type="Gene3D" id="3.20.20.120">
    <property type="entry name" value="Enolase-like C-terminal domain"/>
    <property type="match status" value="1"/>
</dbReference>
<dbReference type="GO" id="GO:0000287">
    <property type="term" value="F:magnesium ion binding"/>
    <property type="evidence" value="ECO:0007669"/>
    <property type="project" value="UniProtKB-UniRule"/>
</dbReference>
<dbReference type="CDD" id="cd03313">
    <property type="entry name" value="enolase"/>
    <property type="match status" value="1"/>
</dbReference>
<keyword evidence="9" id="KW-0963">Cytoplasm</keyword>
<dbReference type="GO" id="GO:0006096">
    <property type="term" value="P:glycolytic process"/>
    <property type="evidence" value="ECO:0007669"/>
    <property type="project" value="UniProtKB-UniRule"/>
</dbReference>
<feature type="binding site" evidence="9 12">
    <location>
        <position position="248"/>
    </location>
    <ligand>
        <name>Mg(2+)</name>
        <dbReference type="ChEBI" id="CHEBI:18420"/>
    </ligand>
</feature>
<evidence type="ECO:0000256" key="1">
    <source>
        <dbReference type="ARBA" id="ARBA00005031"/>
    </source>
</evidence>